<evidence type="ECO:0000313" key="3">
    <source>
        <dbReference type="Proteomes" id="UP000007801"/>
    </source>
</evidence>
<dbReference type="GO" id="GO:0000455">
    <property type="term" value="P:enzyme-directed rRNA pseudouridine synthesis"/>
    <property type="evidence" value="ECO:0007669"/>
    <property type="project" value="TreeGrafter"/>
</dbReference>
<dbReference type="AlphaFoldDB" id="A0A0N8NZC2"/>
<reference evidence="2 3" key="1">
    <citation type="journal article" date="2007" name="Nature">
        <title>Evolution of genes and genomes on the Drosophila phylogeny.</title>
        <authorList>
            <consortium name="Drosophila 12 Genomes Consortium"/>
            <person name="Clark A.G."/>
            <person name="Eisen M.B."/>
            <person name="Smith D.R."/>
            <person name="Bergman C.M."/>
            <person name="Oliver B."/>
            <person name="Markow T.A."/>
            <person name="Kaufman T.C."/>
            <person name="Kellis M."/>
            <person name="Gelbart W."/>
            <person name="Iyer V.N."/>
            <person name="Pollard D.A."/>
            <person name="Sackton T.B."/>
            <person name="Larracuente A.M."/>
            <person name="Singh N.D."/>
            <person name="Abad J.P."/>
            <person name="Abt D.N."/>
            <person name="Adryan B."/>
            <person name="Aguade M."/>
            <person name="Akashi H."/>
            <person name="Anderson W.W."/>
            <person name="Aquadro C.F."/>
            <person name="Ardell D.H."/>
            <person name="Arguello R."/>
            <person name="Artieri C.G."/>
            <person name="Barbash D.A."/>
            <person name="Barker D."/>
            <person name="Barsanti P."/>
            <person name="Batterham P."/>
            <person name="Batzoglou S."/>
            <person name="Begun D."/>
            <person name="Bhutkar A."/>
            <person name="Blanco E."/>
            <person name="Bosak S.A."/>
            <person name="Bradley R.K."/>
            <person name="Brand A.D."/>
            <person name="Brent M.R."/>
            <person name="Brooks A.N."/>
            <person name="Brown R.H."/>
            <person name="Butlin R.K."/>
            <person name="Caggese C."/>
            <person name="Calvi B.R."/>
            <person name="Bernardo de Carvalho A."/>
            <person name="Caspi A."/>
            <person name="Castrezana S."/>
            <person name="Celniker S.E."/>
            <person name="Chang J.L."/>
            <person name="Chapple C."/>
            <person name="Chatterji S."/>
            <person name="Chinwalla A."/>
            <person name="Civetta A."/>
            <person name="Clifton S.W."/>
            <person name="Comeron J.M."/>
            <person name="Costello J.C."/>
            <person name="Coyne J.A."/>
            <person name="Daub J."/>
            <person name="David R.G."/>
            <person name="Delcher A.L."/>
            <person name="Delehaunty K."/>
            <person name="Do C.B."/>
            <person name="Ebling H."/>
            <person name="Edwards K."/>
            <person name="Eickbush T."/>
            <person name="Evans J.D."/>
            <person name="Filipski A."/>
            <person name="Findeiss S."/>
            <person name="Freyhult E."/>
            <person name="Fulton L."/>
            <person name="Fulton R."/>
            <person name="Garcia A.C."/>
            <person name="Gardiner A."/>
            <person name="Garfield D.A."/>
            <person name="Garvin B.E."/>
            <person name="Gibson G."/>
            <person name="Gilbert D."/>
            <person name="Gnerre S."/>
            <person name="Godfrey J."/>
            <person name="Good R."/>
            <person name="Gotea V."/>
            <person name="Gravely B."/>
            <person name="Greenberg A.J."/>
            <person name="Griffiths-Jones S."/>
            <person name="Gross S."/>
            <person name="Guigo R."/>
            <person name="Gustafson E.A."/>
            <person name="Haerty W."/>
            <person name="Hahn M.W."/>
            <person name="Halligan D.L."/>
            <person name="Halpern A.L."/>
            <person name="Halter G.M."/>
            <person name="Han M.V."/>
            <person name="Heger A."/>
            <person name="Hillier L."/>
            <person name="Hinrichs A.S."/>
            <person name="Holmes I."/>
            <person name="Hoskins R.A."/>
            <person name="Hubisz M.J."/>
            <person name="Hultmark D."/>
            <person name="Huntley M.A."/>
            <person name="Jaffe D.B."/>
            <person name="Jagadeeshan S."/>
            <person name="Jeck W.R."/>
            <person name="Johnson J."/>
            <person name="Jones C.D."/>
            <person name="Jordan W.C."/>
            <person name="Karpen G.H."/>
            <person name="Kataoka E."/>
            <person name="Keightley P.D."/>
            <person name="Kheradpour P."/>
            <person name="Kirkness E.F."/>
            <person name="Koerich L.B."/>
            <person name="Kristiansen K."/>
            <person name="Kudrna D."/>
            <person name="Kulathinal R.J."/>
            <person name="Kumar S."/>
            <person name="Kwok R."/>
            <person name="Lander E."/>
            <person name="Langley C.H."/>
            <person name="Lapoint R."/>
            <person name="Lazzaro B.P."/>
            <person name="Lee S.J."/>
            <person name="Levesque L."/>
            <person name="Li R."/>
            <person name="Lin C.F."/>
            <person name="Lin M.F."/>
            <person name="Lindblad-Toh K."/>
            <person name="Llopart A."/>
            <person name="Long M."/>
            <person name="Low L."/>
            <person name="Lozovsky E."/>
            <person name="Lu J."/>
            <person name="Luo M."/>
            <person name="Machado C.A."/>
            <person name="Makalowski W."/>
            <person name="Marzo M."/>
            <person name="Matsuda M."/>
            <person name="Matzkin L."/>
            <person name="McAllister B."/>
            <person name="McBride C.S."/>
            <person name="McKernan B."/>
            <person name="McKernan K."/>
            <person name="Mendez-Lago M."/>
            <person name="Minx P."/>
            <person name="Mollenhauer M.U."/>
            <person name="Montooth K."/>
            <person name="Mount S.M."/>
            <person name="Mu X."/>
            <person name="Myers E."/>
            <person name="Negre B."/>
            <person name="Newfeld S."/>
            <person name="Nielsen R."/>
            <person name="Noor M.A."/>
            <person name="O'Grady P."/>
            <person name="Pachter L."/>
            <person name="Papaceit M."/>
            <person name="Parisi M.J."/>
            <person name="Parisi M."/>
            <person name="Parts L."/>
            <person name="Pedersen J.S."/>
            <person name="Pesole G."/>
            <person name="Phillippy A.M."/>
            <person name="Ponting C.P."/>
            <person name="Pop M."/>
            <person name="Porcelli D."/>
            <person name="Powell J.R."/>
            <person name="Prohaska S."/>
            <person name="Pruitt K."/>
            <person name="Puig M."/>
            <person name="Quesneville H."/>
            <person name="Ram K.R."/>
            <person name="Rand D."/>
            <person name="Rasmussen M.D."/>
            <person name="Reed L.K."/>
            <person name="Reenan R."/>
            <person name="Reily A."/>
            <person name="Remington K.A."/>
            <person name="Rieger T.T."/>
            <person name="Ritchie M.G."/>
            <person name="Robin C."/>
            <person name="Rogers Y.H."/>
            <person name="Rohde C."/>
            <person name="Rozas J."/>
            <person name="Rubenfield M.J."/>
            <person name="Ruiz A."/>
            <person name="Russo S."/>
            <person name="Salzberg S.L."/>
            <person name="Sanchez-Gracia A."/>
            <person name="Saranga D.J."/>
            <person name="Sato H."/>
            <person name="Schaeffer S.W."/>
            <person name="Schatz M.C."/>
            <person name="Schlenke T."/>
            <person name="Schwartz R."/>
            <person name="Segarra C."/>
            <person name="Singh R.S."/>
            <person name="Sirot L."/>
            <person name="Sirota M."/>
            <person name="Sisneros N.B."/>
            <person name="Smith C.D."/>
            <person name="Smith T.F."/>
            <person name="Spieth J."/>
            <person name="Stage D.E."/>
            <person name="Stark A."/>
            <person name="Stephan W."/>
            <person name="Strausberg R.L."/>
            <person name="Strempel S."/>
            <person name="Sturgill D."/>
            <person name="Sutton G."/>
            <person name="Sutton G.G."/>
            <person name="Tao W."/>
            <person name="Teichmann S."/>
            <person name="Tobari Y.N."/>
            <person name="Tomimura Y."/>
            <person name="Tsolas J.M."/>
            <person name="Valente V.L."/>
            <person name="Venter E."/>
            <person name="Venter J.C."/>
            <person name="Vicario S."/>
            <person name="Vieira F.G."/>
            <person name="Vilella A.J."/>
            <person name="Villasante A."/>
            <person name="Walenz B."/>
            <person name="Wang J."/>
            <person name="Wasserman M."/>
            <person name="Watts T."/>
            <person name="Wilson D."/>
            <person name="Wilson R.K."/>
            <person name="Wing R.A."/>
            <person name="Wolfner M.F."/>
            <person name="Wong A."/>
            <person name="Wong G.K."/>
            <person name="Wu C.I."/>
            <person name="Wu G."/>
            <person name="Yamamoto D."/>
            <person name="Yang H.P."/>
            <person name="Yang S.P."/>
            <person name="Yorke J.A."/>
            <person name="Yoshida K."/>
            <person name="Zdobnov E."/>
            <person name="Zhang P."/>
            <person name="Zhang Y."/>
            <person name="Zimin A.V."/>
            <person name="Baldwin J."/>
            <person name="Abdouelleil A."/>
            <person name="Abdulkadir J."/>
            <person name="Abebe A."/>
            <person name="Abera B."/>
            <person name="Abreu J."/>
            <person name="Acer S.C."/>
            <person name="Aftuck L."/>
            <person name="Alexander A."/>
            <person name="An P."/>
            <person name="Anderson E."/>
            <person name="Anderson S."/>
            <person name="Arachi H."/>
            <person name="Azer M."/>
            <person name="Bachantsang P."/>
            <person name="Barry A."/>
            <person name="Bayul T."/>
            <person name="Berlin A."/>
            <person name="Bessette D."/>
            <person name="Bloom T."/>
            <person name="Blye J."/>
            <person name="Boguslavskiy L."/>
            <person name="Bonnet C."/>
            <person name="Boukhgalter B."/>
            <person name="Bourzgui I."/>
            <person name="Brown A."/>
            <person name="Cahill P."/>
            <person name="Channer S."/>
            <person name="Cheshatsang Y."/>
            <person name="Chuda L."/>
            <person name="Citroen M."/>
            <person name="Collymore A."/>
            <person name="Cooke P."/>
            <person name="Costello M."/>
            <person name="D'Aco K."/>
            <person name="Daza R."/>
            <person name="De Haan G."/>
            <person name="DeGray S."/>
            <person name="DeMaso C."/>
            <person name="Dhargay N."/>
            <person name="Dooley K."/>
            <person name="Dooley E."/>
            <person name="Doricent M."/>
            <person name="Dorje P."/>
            <person name="Dorjee K."/>
            <person name="Dupes A."/>
            <person name="Elong R."/>
            <person name="Falk J."/>
            <person name="Farina A."/>
            <person name="Faro S."/>
            <person name="Ferguson D."/>
            <person name="Fisher S."/>
            <person name="Foley C.D."/>
            <person name="Franke A."/>
            <person name="Friedrich D."/>
            <person name="Gadbois L."/>
            <person name="Gearin G."/>
            <person name="Gearin C.R."/>
            <person name="Giannoukos G."/>
            <person name="Goode T."/>
            <person name="Graham J."/>
            <person name="Grandbois E."/>
            <person name="Grewal S."/>
            <person name="Gyaltsen K."/>
            <person name="Hafez N."/>
            <person name="Hagos B."/>
            <person name="Hall J."/>
            <person name="Henson C."/>
            <person name="Hollinger A."/>
            <person name="Honan T."/>
            <person name="Huard M.D."/>
            <person name="Hughes L."/>
            <person name="Hurhula B."/>
            <person name="Husby M.E."/>
            <person name="Kamat A."/>
            <person name="Kanga B."/>
            <person name="Kashin S."/>
            <person name="Khazanovich D."/>
            <person name="Kisner P."/>
            <person name="Lance K."/>
            <person name="Lara M."/>
            <person name="Lee W."/>
            <person name="Lennon N."/>
            <person name="Letendre F."/>
            <person name="LeVine R."/>
            <person name="Lipovsky A."/>
            <person name="Liu X."/>
            <person name="Liu J."/>
            <person name="Liu S."/>
            <person name="Lokyitsang T."/>
            <person name="Lokyitsang Y."/>
            <person name="Lubonja R."/>
            <person name="Lui A."/>
            <person name="MacDonald P."/>
            <person name="Magnisalis V."/>
            <person name="Maru K."/>
            <person name="Matthews C."/>
            <person name="McCusker W."/>
            <person name="McDonough S."/>
            <person name="Mehta T."/>
            <person name="Meldrim J."/>
            <person name="Meneus L."/>
            <person name="Mihai O."/>
            <person name="Mihalev A."/>
            <person name="Mihova T."/>
            <person name="Mittelman R."/>
            <person name="Mlenga V."/>
            <person name="Montmayeur A."/>
            <person name="Mulrain L."/>
            <person name="Navidi A."/>
            <person name="Naylor J."/>
            <person name="Negash T."/>
            <person name="Nguyen T."/>
            <person name="Nguyen N."/>
            <person name="Nicol R."/>
            <person name="Norbu C."/>
            <person name="Norbu N."/>
            <person name="Novod N."/>
            <person name="O'Neill B."/>
            <person name="Osman S."/>
            <person name="Markiewicz E."/>
            <person name="Oyono O.L."/>
            <person name="Patti C."/>
            <person name="Phunkhang P."/>
            <person name="Pierre F."/>
            <person name="Priest M."/>
            <person name="Raghuraman S."/>
            <person name="Rege F."/>
            <person name="Reyes R."/>
            <person name="Rise C."/>
            <person name="Rogov P."/>
            <person name="Ross K."/>
            <person name="Ryan E."/>
            <person name="Settipalli S."/>
            <person name="Shea T."/>
            <person name="Sherpa N."/>
            <person name="Shi L."/>
            <person name="Shih D."/>
            <person name="Sparrow T."/>
            <person name="Spaulding J."/>
            <person name="Stalker J."/>
            <person name="Stange-Thomann N."/>
            <person name="Stavropoulos S."/>
            <person name="Stone C."/>
            <person name="Strader C."/>
            <person name="Tesfaye S."/>
            <person name="Thomson T."/>
            <person name="Thoulutsang Y."/>
            <person name="Thoulutsang D."/>
            <person name="Topham K."/>
            <person name="Topping I."/>
            <person name="Tsamla T."/>
            <person name="Vassiliev H."/>
            <person name="Vo A."/>
            <person name="Wangchuk T."/>
            <person name="Wangdi T."/>
            <person name="Weiand M."/>
            <person name="Wilkinson J."/>
            <person name="Wilson A."/>
            <person name="Yadav S."/>
            <person name="Young G."/>
            <person name="Yu Q."/>
            <person name="Zembek L."/>
            <person name="Zhong D."/>
            <person name="Zimmer A."/>
            <person name="Zwirko Z."/>
            <person name="Jaffe D.B."/>
            <person name="Alvarez P."/>
            <person name="Brockman W."/>
            <person name="Butler J."/>
            <person name="Chin C."/>
            <person name="Gnerre S."/>
            <person name="Grabherr M."/>
            <person name="Kleber M."/>
            <person name="Mauceli E."/>
            <person name="MacCallum I."/>
        </authorList>
    </citation>
    <scope>NUCLEOTIDE SEQUENCE [LARGE SCALE GENOMIC DNA]</scope>
    <source>
        <strain evidence="3">Tucson 14024-0371.13</strain>
    </source>
</reference>
<feature type="region of interest" description="Disordered" evidence="1">
    <location>
        <begin position="245"/>
        <end position="274"/>
    </location>
</feature>
<protein>
    <submittedName>
        <fullName evidence="2">Uncharacterized protein, isoform B</fullName>
        <ecNumber evidence="2">5.4.99.12</ecNumber>
    </submittedName>
</protein>
<dbReference type="OrthoDB" id="424794at2759"/>
<dbReference type="InterPro" id="IPR050188">
    <property type="entry name" value="RluA_PseudoU_synthase"/>
</dbReference>
<sequence length="396" mass="43008">MQNSPASCAWYLPWTLAAQQHQQKLLQTMQSPFLDKLGAASVGGGIFAAQPQMQQQLSPNTAAAPPANYQQPALHPSAAPGAHFSMGSPYNLAPQLLNAGQAQGYAGQLNPTQQSHLMHSAMFSSLPMGAYYSPNAGAGHAAFGGVPMPTAAQQSLLAAAAAAGGAPGLGQQTPTSVPVQMPVQMAQRATSAPCVQPLVQPLNCLPQELNHLSSAINLNLSNGLVGLRNPAPPLSSIQILPGAEVPTNKKTTSPRESEILKVKVPEKRKTEDNDQIKELKKAKLETKALKAKRPGFTDERYQETSYYMENGLRKVYPYYFTFTTFTKGRWVGEKILDIFSREFRAHPAEEYERCIQTGTLTVNFEKVPIDYRLKHNDLLANIVHRYIHVDGTGIIL</sequence>
<feature type="compositionally biased region" description="Basic and acidic residues" evidence="1">
    <location>
        <begin position="253"/>
        <end position="274"/>
    </location>
</feature>
<keyword evidence="3" id="KW-1185">Reference proteome</keyword>
<evidence type="ECO:0000313" key="2">
    <source>
        <dbReference type="EMBL" id="KPU73916.1"/>
    </source>
</evidence>
<organism evidence="2 3">
    <name type="scientific">Drosophila ananassae</name>
    <name type="common">Fruit fly</name>
    <dbReference type="NCBI Taxonomy" id="7217"/>
    <lineage>
        <taxon>Eukaryota</taxon>
        <taxon>Metazoa</taxon>
        <taxon>Ecdysozoa</taxon>
        <taxon>Arthropoda</taxon>
        <taxon>Hexapoda</taxon>
        <taxon>Insecta</taxon>
        <taxon>Pterygota</taxon>
        <taxon>Neoptera</taxon>
        <taxon>Endopterygota</taxon>
        <taxon>Diptera</taxon>
        <taxon>Brachycera</taxon>
        <taxon>Muscomorpha</taxon>
        <taxon>Ephydroidea</taxon>
        <taxon>Drosophilidae</taxon>
        <taxon>Drosophila</taxon>
        <taxon>Sophophora</taxon>
    </lineage>
</organism>
<dbReference type="Proteomes" id="UP000007801">
    <property type="component" value="Unassembled WGS sequence"/>
</dbReference>
<dbReference type="PANTHER" id="PTHR21600:SF40">
    <property type="entry name" value="PSEUDOURIDYLATE SYNTHASE RPUSD2"/>
    <property type="match status" value="1"/>
</dbReference>
<dbReference type="GO" id="GO:0160147">
    <property type="term" value="F:tRNA pseudouridine(38-40) synthase activity"/>
    <property type="evidence" value="ECO:0007669"/>
    <property type="project" value="UniProtKB-EC"/>
</dbReference>
<gene>
    <name evidence="2" type="primary">Dana\GF14093</name>
    <name evidence="2" type="synonym">dana_GLEANR_14854</name>
    <name evidence="2" type="ORF">GF14093</name>
</gene>
<proteinExistence type="predicted"/>
<name>A0A0N8NZC2_DROAN</name>
<keyword evidence="2" id="KW-0413">Isomerase</keyword>
<accession>A0A0N8NZC2</accession>
<dbReference type="EMBL" id="CH902620">
    <property type="protein sequence ID" value="KPU73916.1"/>
    <property type="molecule type" value="Genomic_DNA"/>
</dbReference>
<dbReference type="EC" id="5.4.99.12" evidence="2"/>
<dbReference type="PANTHER" id="PTHR21600">
    <property type="entry name" value="MITOCHONDRIAL RNA PSEUDOURIDINE SYNTHASE"/>
    <property type="match status" value="1"/>
</dbReference>
<evidence type="ECO:0000256" key="1">
    <source>
        <dbReference type="SAM" id="MobiDB-lite"/>
    </source>
</evidence>